<name>A0AAD3TMK9_NEPGR</name>
<gene>
    <name evidence="1" type="ORF">Nepgr_033738</name>
</gene>
<dbReference type="AlphaFoldDB" id="A0AAD3TMK9"/>
<evidence type="ECO:0000313" key="2">
    <source>
        <dbReference type="Proteomes" id="UP001279734"/>
    </source>
</evidence>
<proteinExistence type="predicted"/>
<keyword evidence="2" id="KW-1185">Reference proteome</keyword>
<dbReference type="Proteomes" id="UP001279734">
    <property type="component" value="Unassembled WGS sequence"/>
</dbReference>
<accession>A0AAD3TMK9</accession>
<evidence type="ECO:0000313" key="1">
    <source>
        <dbReference type="EMBL" id="GMH31894.1"/>
    </source>
</evidence>
<comment type="caution">
    <text evidence="1">The sequence shown here is derived from an EMBL/GenBank/DDBJ whole genome shotgun (WGS) entry which is preliminary data.</text>
</comment>
<reference evidence="1" key="1">
    <citation type="submission" date="2023-05" db="EMBL/GenBank/DDBJ databases">
        <title>Nepenthes gracilis genome sequencing.</title>
        <authorList>
            <person name="Fukushima K."/>
        </authorList>
    </citation>
    <scope>NUCLEOTIDE SEQUENCE</scope>
    <source>
        <strain evidence="1">SING2019-196</strain>
    </source>
</reference>
<dbReference type="EMBL" id="BSYO01000043">
    <property type="protein sequence ID" value="GMH31894.1"/>
    <property type="molecule type" value="Genomic_DNA"/>
</dbReference>
<organism evidence="1 2">
    <name type="scientific">Nepenthes gracilis</name>
    <name type="common">Slender pitcher plant</name>
    <dbReference type="NCBI Taxonomy" id="150966"/>
    <lineage>
        <taxon>Eukaryota</taxon>
        <taxon>Viridiplantae</taxon>
        <taxon>Streptophyta</taxon>
        <taxon>Embryophyta</taxon>
        <taxon>Tracheophyta</taxon>
        <taxon>Spermatophyta</taxon>
        <taxon>Magnoliopsida</taxon>
        <taxon>eudicotyledons</taxon>
        <taxon>Gunneridae</taxon>
        <taxon>Pentapetalae</taxon>
        <taxon>Caryophyllales</taxon>
        <taxon>Nepenthaceae</taxon>
        <taxon>Nepenthes</taxon>
    </lineage>
</organism>
<sequence>MSKIEKISKAIGAQALPVGIKDEIKMVALTMRSTIPSASHPGNLIHPKTARISEIELHQLHNSGHKTTTAALNPITIVKENRGRIKKSINIHRIQRLHSKPAPFCNGSIPRHAAAKQRKPNITSRQLQRRNRLTGAHGLLQRHLQHQESIATSSRAFQTHSRTLGTYMEDAAHNTNTICQ</sequence>
<protein>
    <submittedName>
        <fullName evidence="1">Uncharacterized protein</fullName>
    </submittedName>
</protein>